<accession>A0ABU1QVG0</accession>
<comment type="caution">
    <text evidence="2">The sequence shown here is derived from an EMBL/GenBank/DDBJ whole genome shotgun (WGS) entry which is preliminary data.</text>
</comment>
<dbReference type="EMBL" id="JAVDTI010000002">
    <property type="protein sequence ID" value="MDR6805143.1"/>
    <property type="molecule type" value="Genomic_DNA"/>
</dbReference>
<keyword evidence="3" id="KW-1185">Reference proteome</keyword>
<keyword evidence="1" id="KW-0732">Signal</keyword>
<organism evidence="2 3">
    <name type="scientific">Dyadobacter fermentans</name>
    <dbReference type="NCBI Taxonomy" id="94254"/>
    <lineage>
        <taxon>Bacteria</taxon>
        <taxon>Pseudomonadati</taxon>
        <taxon>Bacteroidota</taxon>
        <taxon>Cytophagia</taxon>
        <taxon>Cytophagales</taxon>
        <taxon>Spirosomataceae</taxon>
        <taxon>Dyadobacter</taxon>
    </lineage>
</organism>
<name>A0ABU1QVG0_9BACT</name>
<dbReference type="RefSeq" id="WP_309982657.1">
    <property type="nucleotide sequence ID" value="NZ_JAVDTI010000002.1"/>
</dbReference>
<reference evidence="2 3" key="1">
    <citation type="submission" date="2023-07" db="EMBL/GenBank/DDBJ databases">
        <title>Sorghum-associated microbial communities from plants grown in Nebraska, USA.</title>
        <authorList>
            <person name="Schachtman D."/>
        </authorList>
    </citation>
    <scope>NUCLEOTIDE SEQUENCE [LARGE SCALE GENOMIC DNA]</scope>
    <source>
        <strain evidence="2 3">BE57</strain>
    </source>
</reference>
<evidence type="ECO:0000313" key="2">
    <source>
        <dbReference type="EMBL" id="MDR6805143.1"/>
    </source>
</evidence>
<feature type="chain" id="PRO_5046432129" evidence="1">
    <location>
        <begin position="25"/>
        <end position="125"/>
    </location>
</feature>
<evidence type="ECO:0000256" key="1">
    <source>
        <dbReference type="SAM" id="SignalP"/>
    </source>
</evidence>
<protein>
    <submittedName>
        <fullName evidence="2">Uncharacterized protein</fullName>
    </submittedName>
</protein>
<sequence>MRRISSIMMILCLLGAVCTSIAQTAPADFFAGKWEITVFGTPNGDAKLVADLARTDGKLTGQITNATDPSAEKIAITSVDEAADKITIGFSAQGYDVTVDLSKVDDDNLKGSMMSMFDATAKRVK</sequence>
<proteinExistence type="predicted"/>
<dbReference type="Proteomes" id="UP001264980">
    <property type="component" value="Unassembled WGS sequence"/>
</dbReference>
<gene>
    <name evidence="2" type="ORF">J2W84_002189</name>
</gene>
<evidence type="ECO:0000313" key="3">
    <source>
        <dbReference type="Proteomes" id="UP001264980"/>
    </source>
</evidence>
<feature type="signal peptide" evidence="1">
    <location>
        <begin position="1"/>
        <end position="24"/>
    </location>
</feature>